<evidence type="ECO:0000256" key="6">
    <source>
        <dbReference type="ARBA" id="ARBA00023125"/>
    </source>
</evidence>
<evidence type="ECO:0000259" key="11">
    <source>
        <dbReference type="PROSITE" id="PS50157"/>
    </source>
</evidence>
<evidence type="ECO:0000256" key="4">
    <source>
        <dbReference type="ARBA" id="ARBA00022771"/>
    </source>
</evidence>
<dbReference type="FunFam" id="3.30.160.60:FF:000045">
    <property type="entry name" value="ZFP69 zinc finger protein B"/>
    <property type="match status" value="1"/>
</dbReference>
<keyword evidence="8" id="KW-0539">Nucleus</keyword>
<dbReference type="FunFam" id="3.30.160.60:FF:000082">
    <property type="entry name" value="Putative zinc finger E-box-binding homeobox 2"/>
    <property type="match status" value="1"/>
</dbReference>
<dbReference type="PANTHER" id="PTHR24391">
    <property type="entry name" value="HISTONE H4 TRANSCRIPTION FACTOR-RELATED"/>
    <property type="match status" value="1"/>
</dbReference>
<reference evidence="12" key="1">
    <citation type="submission" date="2025-08" db="UniProtKB">
        <authorList>
            <consortium name="Ensembl"/>
        </authorList>
    </citation>
    <scope>IDENTIFICATION</scope>
</reference>
<evidence type="ECO:0000256" key="1">
    <source>
        <dbReference type="ARBA" id="ARBA00004123"/>
    </source>
</evidence>
<keyword evidence="5" id="KW-0862">Zinc</keyword>
<dbReference type="GO" id="GO:0008270">
    <property type="term" value="F:zinc ion binding"/>
    <property type="evidence" value="ECO:0007669"/>
    <property type="project" value="UniProtKB-KW"/>
</dbReference>
<dbReference type="Proteomes" id="UP000694569">
    <property type="component" value="Unplaced"/>
</dbReference>
<dbReference type="FunFam" id="3.30.160.60:FF:000013">
    <property type="entry name" value="Putative zinc finger E-box-binding homeobox 2"/>
    <property type="match status" value="2"/>
</dbReference>
<dbReference type="AlphaFoldDB" id="A0A8C5MZ04"/>
<evidence type="ECO:0000256" key="10">
    <source>
        <dbReference type="SAM" id="MobiDB-lite"/>
    </source>
</evidence>
<dbReference type="GO" id="GO:0005634">
    <property type="term" value="C:nucleus"/>
    <property type="evidence" value="ECO:0007669"/>
    <property type="project" value="UniProtKB-SubCell"/>
</dbReference>
<dbReference type="PANTHER" id="PTHR24391:SF29">
    <property type="entry name" value="ZINC FINGER E-BOX-BINDING HOMEOBOX 1-LIKE"/>
    <property type="match status" value="1"/>
</dbReference>
<comment type="subcellular location">
    <subcellularLocation>
        <location evidence="1">Nucleus</location>
    </subcellularLocation>
</comment>
<dbReference type="SMART" id="SM00355">
    <property type="entry name" value="ZnF_C2H2"/>
    <property type="match status" value="5"/>
</dbReference>
<evidence type="ECO:0000256" key="9">
    <source>
        <dbReference type="PROSITE-ProRule" id="PRU00042"/>
    </source>
</evidence>
<reference evidence="12" key="2">
    <citation type="submission" date="2025-09" db="UniProtKB">
        <authorList>
            <consortium name="Ensembl"/>
        </authorList>
    </citation>
    <scope>IDENTIFICATION</scope>
</reference>
<evidence type="ECO:0000256" key="7">
    <source>
        <dbReference type="ARBA" id="ARBA00023155"/>
    </source>
</evidence>
<keyword evidence="4 9" id="KW-0863">Zinc-finger</keyword>
<dbReference type="Gene3D" id="3.30.160.60">
    <property type="entry name" value="Classic Zinc Finger"/>
    <property type="match status" value="5"/>
</dbReference>
<accession>A0A8C5MZ04</accession>
<keyword evidence="2" id="KW-0479">Metal-binding</keyword>
<feature type="region of interest" description="Disordered" evidence="10">
    <location>
        <begin position="188"/>
        <end position="210"/>
    </location>
</feature>
<feature type="region of interest" description="Disordered" evidence="10">
    <location>
        <begin position="1"/>
        <end position="24"/>
    </location>
</feature>
<dbReference type="PROSITE" id="PS00028">
    <property type="entry name" value="ZINC_FINGER_C2H2_1"/>
    <property type="match status" value="3"/>
</dbReference>
<feature type="domain" description="C2H2-type" evidence="11">
    <location>
        <begin position="624"/>
        <end position="652"/>
    </location>
</feature>
<dbReference type="GO" id="GO:0000978">
    <property type="term" value="F:RNA polymerase II cis-regulatory region sequence-specific DNA binding"/>
    <property type="evidence" value="ECO:0007669"/>
    <property type="project" value="TreeGrafter"/>
</dbReference>
<dbReference type="SUPFAM" id="SSF57667">
    <property type="entry name" value="beta-beta-alpha zinc fingers"/>
    <property type="match status" value="3"/>
</dbReference>
<dbReference type="InterPro" id="IPR036236">
    <property type="entry name" value="Znf_C2H2_sf"/>
</dbReference>
<feature type="domain" description="C2H2-type" evidence="11">
    <location>
        <begin position="568"/>
        <end position="595"/>
    </location>
</feature>
<sequence>MAEDFKESRRKQAQPQRNYGVDNEHVVEKHLQTEPDVNERDDGTLTFQITQQNAQCGANENKRTSTKSCELCGKNYRRDVADKNTHDAMDEVPYYLCACSIPDEKDLKMKKTEKENRKFKCTECGKAFKFKHHLKEHIRIHSGEKPYECSKCKRRFSHSGSYSSHLNNRKCFPTDIVASSDSSAVLSCSSHQTDSKGEKQTDQYNQPSSHDPGFRNWLIYSPTGSITKPHMTWLTEDINSLYGSIERLSIDMKLGHMSRNVLHAPAPWCLGNAWCNNLQHIQVGDAPFPVCLQSPKVPTNDIRCTMYPSETLIVRHQSQSSVMDNDILSTLYQREFNDCHLIESLGNGSFSSRKCFKEIYDGFLCSEEKTGRSPIVIARDHSPTPLIEMGECPGPQNYDFRLCESGLKVLSEHIRPIASPCNSVLQEPQIEPLDLSMPKLSRRSPKAMDTDSITDANSKIKKLKTVEHDSISLLRYDESQTEAVKAPYFFPSVLHNIIQNHHPIHFTSHNIHGLHLYPLMSSLYGDKQSEMPEITMDLISAEKIFNIASEDDSSVLRKRLKKTENGLYGCDQCNKTFQKSSSLLRHKYEHTGSRPHQCKVCPKAFKHKHHLIEHVRLHSGEKPYCCDKCGKRFSHSGSFSQHMNHRYSYCRKEFTDPSKKSPIGWEENINQGMNPLQTQSKEESGDTVEQQWTPEAKYINPI</sequence>
<keyword evidence="3" id="KW-0677">Repeat</keyword>
<dbReference type="Ensembl" id="ENSLLET00000019895.1">
    <property type="protein sequence ID" value="ENSLLEP00000019141.1"/>
    <property type="gene ID" value="ENSLLEG00000012141.1"/>
</dbReference>
<evidence type="ECO:0000256" key="5">
    <source>
        <dbReference type="ARBA" id="ARBA00022833"/>
    </source>
</evidence>
<proteinExistence type="predicted"/>
<evidence type="ECO:0000256" key="8">
    <source>
        <dbReference type="ARBA" id="ARBA00023242"/>
    </source>
</evidence>
<dbReference type="InterPro" id="IPR051574">
    <property type="entry name" value="ZnF_E-box_Homeobox"/>
</dbReference>
<evidence type="ECO:0000256" key="3">
    <source>
        <dbReference type="ARBA" id="ARBA00022737"/>
    </source>
</evidence>
<keyword evidence="7" id="KW-0371">Homeobox</keyword>
<dbReference type="GO" id="GO:0000122">
    <property type="term" value="P:negative regulation of transcription by RNA polymerase II"/>
    <property type="evidence" value="ECO:0007669"/>
    <property type="project" value="UniProtKB-ARBA"/>
</dbReference>
<protein>
    <recommendedName>
        <fullName evidence="11">C2H2-type domain-containing protein</fullName>
    </recommendedName>
</protein>
<feature type="domain" description="C2H2-type" evidence="11">
    <location>
        <begin position="119"/>
        <end position="146"/>
    </location>
</feature>
<name>A0A8C5MZ04_9ANUR</name>
<dbReference type="Pfam" id="PF00096">
    <property type="entry name" value="zf-C2H2"/>
    <property type="match status" value="2"/>
</dbReference>
<organism evidence="12 13">
    <name type="scientific">Leptobrachium leishanense</name>
    <name type="common">Leishan spiny toad</name>
    <dbReference type="NCBI Taxonomy" id="445787"/>
    <lineage>
        <taxon>Eukaryota</taxon>
        <taxon>Metazoa</taxon>
        <taxon>Chordata</taxon>
        <taxon>Craniata</taxon>
        <taxon>Vertebrata</taxon>
        <taxon>Euteleostomi</taxon>
        <taxon>Amphibia</taxon>
        <taxon>Batrachia</taxon>
        <taxon>Anura</taxon>
        <taxon>Pelobatoidea</taxon>
        <taxon>Megophryidae</taxon>
        <taxon>Leptobrachium</taxon>
    </lineage>
</organism>
<dbReference type="GeneTree" id="ENSGT00940000168625"/>
<dbReference type="PROSITE" id="PS50157">
    <property type="entry name" value="ZINC_FINGER_C2H2_2"/>
    <property type="match status" value="4"/>
</dbReference>
<evidence type="ECO:0000313" key="13">
    <source>
        <dbReference type="Proteomes" id="UP000694569"/>
    </source>
</evidence>
<dbReference type="InterPro" id="IPR013087">
    <property type="entry name" value="Znf_C2H2_type"/>
</dbReference>
<dbReference type="GO" id="GO:0000981">
    <property type="term" value="F:DNA-binding transcription factor activity, RNA polymerase II-specific"/>
    <property type="evidence" value="ECO:0007669"/>
    <property type="project" value="TreeGrafter"/>
</dbReference>
<dbReference type="FunFam" id="3.30.160.60:FF:000744">
    <property type="entry name" value="zinc finger E-box-binding homeobox 1"/>
    <property type="match status" value="1"/>
</dbReference>
<feature type="domain" description="C2H2-type" evidence="11">
    <location>
        <begin position="596"/>
        <end position="623"/>
    </location>
</feature>
<keyword evidence="13" id="KW-1185">Reference proteome</keyword>
<evidence type="ECO:0000313" key="12">
    <source>
        <dbReference type="Ensembl" id="ENSLLEP00000019141.1"/>
    </source>
</evidence>
<keyword evidence="6" id="KW-0238">DNA-binding</keyword>
<evidence type="ECO:0000256" key="2">
    <source>
        <dbReference type="ARBA" id="ARBA00022723"/>
    </source>
</evidence>
<dbReference type="OrthoDB" id="427030at2759"/>